<dbReference type="Proteomes" id="UP000077628">
    <property type="component" value="Unassembled WGS sequence"/>
</dbReference>
<organism evidence="1 2">
    <name type="scientific">Methylomonas koyamae</name>
    <dbReference type="NCBI Taxonomy" id="702114"/>
    <lineage>
        <taxon>Bacteria</taxon>
        <taxon>Pseudomonadati</taxon>
        <taxon>Pseudomonadota</taxon>
        <taxon>Gammaproteobacteria</taxon>
        <taxon>Methylococcales</taxon>
        <taxon>Methylococcaceae</taxon>
        <taxon>Methylomonas</taxon>
    </lineage>
</organism>
<comment type="caution">
    <text evidence="1">The sequence shown here is derived from an EMBL/GenBank/DDBJ whole genome shotgun (WGS) entry which is preliminary data.</text>
</comment>
<protein>
    <recommendedName>
        <fullName evidence="3">Type I restriction endonuclease subunit M</fullName>
    </recommendedName>
</protein>
<evidence type="ECO:0000313" key="2">
    <source>
        <dbReference type="Proteomes" id="UP000077628"/>
    </source>
</evidence>
<name>A0A177N4F3_9GAMM</name>
<reference evidence="2" key="1">
    <citation type="submission" date="2016-03" db="EMBL/GenBank/DDBJ databases">
        <authorList>
            <person name="Heylen K."/>
            <person name="De Vos P."/>
            <person name="Vekeman B."/>
        </authorList>
    </citation>
    <scope>NUCLEOTIDE SEQUENCE [LARGE SCALE GENOMIC DNA]</scope>
    <source>
        <strain evidence="2">R-45383</strain>
    </source>
</reference>
<gene>
    <name evidence="1" type="ORF">A1355_14080</name>
</gene>
<sequence>MKPFALGQAVATPGALALLERTLVDAGHLISRHARGDWGDIGEEDKAQNNVALEEGGMLLSVYRISDQDKVWVITDPDRSVTTVLLPDEY</sequence>
<evidence type="ECO:0008006" key="3">
    <source>
        <dbReference type="Google" id="ProtNLM"/>
    </source>
</evidence>
<dbReference type="AlphaFoldDB" id="A0A177N4F3"/>
<proteinExistence type="predicted"/>
<dbReference type="OrthoDB" id="5522207at2"/>
<dbReference type="EMBL" id="LUUK01000217">
    <property type="protein sequence ID" value="OAI12772.1"/>
    <property type="molecule type" value="Genomic_DNA"/>
</dbReference>
<accession>A0A177N4F3</accession>
<keyword evidence="2" id="KW-1185">Reference proteome</keyword>
<dbReference type="STRING" id="702114.A1355_14080"/>
<evidence type="ECO:0000313" key="1">
    <source>
        <dbReference type="EMBL" id="OAI12772.1"/>
    </source>
</evidence>